<dbReference type="OrthoDB" id="7375810at2"/>
<dbReference type="RefSeq" id="WP_135084825.1">
    <property type="nucleotide sequence ID" value="NZ_SPDV01000009.1"/>
</dbReference>
<name>A0A4Y8ZVE9_9SPHN</name>
<dbReference type="Proteomes" id="UP000298213">
    <property type="component" value="Unassembled WGS sequence"/>
</dbReference>
<sequence>MARRLLDADPLTGLRTWHEHDAESGRTLIHYEGDAEPLIARNKAAANAASGRLGEMAHVASIPASVQMKWLVEKGVDILNPDHRQAVATLLDDPEWRYLKTRNIILGRV</sequence>
<evidence type="ECO:0000313" key="2">
    <source>
        <dbReference type="Proteomes" id="UP000298213"/>
    </source>
</evidence>
<protein>
    <submittedName>
        <fullName evidence="1">Uncharacterized protein</fullName>
    </submittedName>
</protein>
<comment type="caution">
    <text evidence="1">The sequence shown here is derived from an EMBL/GenBank/DDBJ whole genome shotgun (WGS) entry which is preliminary data.</text>
</comment>
<keyword evidence="2" id="KW-1185">Reference proteome</keyword>
<accession>A0A4Y8ZVE9</accession>
<gene>
    <name evidence="1" type="ORF">E2493_06205</name>
</gene>
<proteinExistence type="predicted"/>
<dbReference type="EMBL" id="SPDV01000009">
    <property type="protein sequence ID" value="TFI59115.1"/>
    <property type="molecule type" value="Genomic_DNA"/>
</dbReference>
<organism evidence="1 2">
    <name type="scientific">Sphingomonas parva</name>
    <dbReference type="NCBI Taxonomy" id="2555898"/>
    <lineage>
        <taxon>Bacteria</taxon>
        <taxon>Pseudomonadati</taxon>
        <taxon>Pseudomonadota</taxon>
        <taxon>Alphaproteobacteria</taxon>
        <taxon>Sphingomonadales</taxon>
        <taxon>Sphingomonadaceae</taxon>
        <taxon>Sphingomonas</taxon>
    </lineage>
</organism>
<reference evidence="1 2" key="1">
    <citation type="submission" date="2019-03" db="EMBL/GenBank/DDBJ databases">
        <title>Genome sequence of Sphingomonas sp. 17J27-24.</title>
        <authorList>
            <person name="Kim M."/>
            <person name="Maeng S."/>
            <person name="Sathiyaraj S."/>
        </authorList>
    </citation>
    <scope>NUCLEOTIDE SEQUENCE [LARGE SCALE GENOMIC DNA]</scope>
    <source>
        <strain evidence="1 2">17J27-24</strain>
    </source>
</reference>
<evidence type="ECO:0000313" key="1">
    <source>
        <dbReference type="EMBL" id="TFI59115.1"/>
    </source>
</evidence>
<dbReference type="AlphaFoldDB" id="A0A4Y8ZVE9"/>